<dbReference type="RefSeq" id="WP_189170797.1">
    <property type="nucleotide sequence ID" value="NZ_BMQB01000006.1"/>
</dbReference>
<comment type="caution">
    <text evidence="2">The sequence shown here is derived from an EMBL/GenBank/DDBJ whole genome shotgun (WGS) entry which is preliminary data.</text>
</comment>
<reference evidence="2" key="1">
    <citation type="journal article" date="2014" name="Int. J. Syst. Evol. Microbiol.">
        <title>Complete genome sequence of Corynebacterium casei LMG S-19264T (=DSM 44701T), isolated from a smear-ripened cheese.</title>
        <authorList>
            <consortium name="US DOE Joint Genome Institute (JGI-PGF)"/>
            <person name="Walter F."/>
            <person name="Albersmeier A."/>
            <person name="Kalinowski J."/>
            <person name="Ruckert C."/>
        </authorList>
    </citation>
    <scope>NUCLEOTIDE SEQUENCE</scope>
    <source>
        <strain evidence="2">JCM 3090</strain>
    </source>
</reference>
<keyword evidence="3" id="KW-1185">Reference proteome</keyword>
<sequence length="67" mass="7636">MRLDFIGKDPESGRGDSPTVYRCPDRDSYVIQGWKLDPETLASLHLPGHEDAVEIPARMLRFLQLPK</sequence>
<accession>A0A8J3B9U0</accession>
<reference evidence="2" key="2">
    <citation type="submission" date="2020-09" db="EMBL/GenBank/DDBJ databases">
        <authorList>
            <person name="Sun Q."/>
            <person name="Ohkuma M."/>
        </authorList>
    </citation>
    <scope>NUCLEOTIDE SEQUENCE</scope>
    <source>
        <strain evidence="2">JCM 3090</strain>
    </source>
</reference>
<evidence type="ECO:0000313" key="3">
    <source>
        <dbReference type="Proteomes" id="UP000649739"/>
    </source>
</evidence>
<dbReference type="Proteomes" id="UP000649739">
    <property type="component" value="Unassembled WGS sequence"/>
</dbReference>
<feature type="compositionally biased region" description="Basic and acidic residues" evidence="1">
    <location>
        <begin position="1"/>
        <end position="14"/>
    </location>
</feature>
<proteinExistence type="predicted"/>
<dbReference type="EMBL" id="BMQB01000006">
    <property type="protein sequence ID" value="GGJ98268.1"/>
    <property type="molecule type" value="Genomic_DNA"/>
</dbReference>
<protein>
    <submittedName>
        <fullName evidence="2">Uncharacterized protein</fullName>
    </submittedName>
</protein>
<feature type="region of interest" description="Disordered" evidence="1">
    <location>
        <begin position="1"/>
        <end position="20"/>
    </location>
</feature>
<name>A0A8J3B9U0_9ACTN</name>
<dbReference type="AlphaFoldDB" id="A0A8J3B9U0"/>
<gene>
    <name evidence="2" type="ORF">GCM10010123_30360</name>
</gene>
<organism evidence="2 3">
    <name type="scientific">Pilimelia anulata</name>
    <dbReference type="NCBI Taxonomy" id="53371"/>
    <lineage>
        <taxon>Bacteria</taxon>
        <taxon>Bacillati</taxon>
        <taxon>Actinomycetota</taxon>
        <taxon>Actinomycetes</taxon>
        <taxon>Micromonosporales</taxon>
        <taxon>Micromonosporaceae</taxon>
        <taxon>Pilimelia</taxon>
    </lineage>
</organism>
<evidence type="ECO:0000313" key="2">
    <source>
        <dbReference type="EMBL" id="GGJ98268.1"/>
    </source>
</evidence>
<evidence type="ECO:0000256" key="1">
    <source>
        <dbReference type="SAM" id="MobiDB-lite"/>
    </source>
</evidence>